<sequence length="69" mass="7860">MKDNHKRQVHEPENLVTERDIDPNFGLFTEDSFPEALADEDQLDAVEHAIPKENVEGVEVPRKDSSSDK</sequence>
<evidence type="ECO:0000313" key="3">
    <source>
        <dbReference type="Proteomes" id="UP000250642"/>
    </source>
</evidence>
<comment type="caution">
    <text evidence="2">The sequence shown here is derived from an EMBL/GenBank/DDBJ whole genome shotgun (WGS) entry which is preliminary data.</text>
</comment>
<dbReference type="EMBL" id="QEVW01000010">
    <property type="protein sequence ID" value="RAW13953.1"/>
    <property type="molecule type" value="Genomic_DNA"/>
</dbReference>
<organism evidence="2 3">
    <name type="scientific">Paenibacillus taichungensis</name>
    <dbReference type="NCBI Taxonomy" id="484184"/>
    <lineage>
        <taxon>Bacteria</taxon>
        <taxon>Bacillati</taxon>
        <taxon>Bacillota</taxon>
        <taxon>Bacilli</taxon>
        <taxon>Bacillales</taxon>
        <taxon>Paenibacillaceae</taxon>
        <taxon>Paenibacillus</taxon>
    </lineage>
</organism>
<name>A0A329QNX6_9BACL</name>
<accession>A0A329QNX6</accession>
<gene>
    <name evidence="2" type="ORF">DC345_17535</name>
</gene>
<proteinExistence type="predicted"/>
<reference evidence="2 3" key="1">
    <citation type="submission" date="2018-04" db="EMBL/GenBank/DDBJ databases">
        <title>Paenibacillus taichungensis Genome sequencing and assembly.</title>
        <authorList>
            <person name="Xu J."/>
            <person name="Rensing C."/>
            <person name="Mazhar H.S."/>
        </authorList>
    </citation>
    <scope>NUCLEOTIDE SEQUENCE [LARGE SCALE GENOMIC DNA]</scope>
    <source>
        <strain evidence="2 3">NC1</strain>
    </source>
</reference>
<evidence type="ECO:0000256" key="1">
    <source>
        <dbReference type="SAM" id="MobiDB-lite"/>
    </source>
</evidence>
<dbReference type="Proteomes" id="UP000250642">
    <property type="component" value="Unassembled WGS sequence"/>
</dbReference>
<protein>
    <submittedName>
        <fullName evidence="2">Uncharacterized protein</fullName>
    </submittedName>
</protein>
<dbReference type="RefSeq" id="WP_113054158.1">
    <property type="nucleotide sequence ID" value="NZ_QEVW01000010.1"/>
</dbReference>
<dbReference type="AlphaFoldDB" id="A0A329QNX6"/>
<feature type="compositionally biased region" description="Basic and acidic residues" evidence="1">
    <location>
        <begin position="9"/>
        <end position="22"/>
    </location>
</feature>
<evidence type="ECO:0000313" key="2">
    <source>
        <dbReference type="EMBL" id="RAW13953.1"/>
    </source>
</evidence>
<feature type="region of interest" description="Disordered" evidence="1">
    <location>
        <begin position="1"/>
        <end position="23"/>
    </location>
</feature>